<feature type="transmembrane region" description="Helical" evidence="2">
    <location>
        <begin position="291"/>
        <end position="309"/>
    </location>
</feature>
<reference evidence="4 5" key="2">
    <citation type="submission" date="2016-12" db="EMBL/GenBank/DDBJ databases">
        <title>Draft Genome Sequence of Cystobacter ferrugineus Strain Cbfe23.</title>
        <authorList>
            <person name="Akbar S."/>
            <person name="Dowd S.E."/>
            <person name="Stevens D.C."/>
        </authorList>
    </citation>
    <scope>NUCLEOTIDE SEQUENCE [LARGE SCALE GENOMIC DNA]</scope>
    <source>
        <strain evidence="4 5">Cbfe23</strain>
    </source>
</reference>
<keyword evidence="2" id="KW-0812">Transmembrane</keyword>
<name>A0A1L9BCL2_9BACT</name>
<feature type="transmembrane region" description="Helical" evidence="2">
    <location>
        <begin position="258"/>
        <end position="279"/>
    </location>
</feature>
<feature type="transmembrane region" description="Helical" evidence="2">
    <location>
        <begin position="12"/>
        <end position="33"/>
    </location>
</feature>
<organism evidence="4 5">
    <name type="scientific">Cystobacter ferrugineus</name>
    <dbReference type="NCBI Taxonomy" id="83449"/>
    <lineage>
        <taxon>Bacteria</taxon>
        <taxon>Pseudomonadati</taxon>
        <taxon>Myxococcota</taxon>
        <taxon>Myxococcia</taxon>
        <taxon>Myxococcales</taxon>
        <taxon>Cystobacterineae</taxon>
        <taxon>Archangiaceae</taxon>
        <taxon>Cystobacter</taxon>
    </lineage>
</organism>
<dbReference type="OrthoDB" id="8678265at2"/>
<evidence type="ECO:0000259" key="3">
    <source>
        <dbReference type="Pfam" id="PF01757"/>
    </source>
</evidence>
<evidence type="ECO:0000256" key="1">
    <source>
        <dbReference type="SAM" id="MobiDB-lite"/>
    </source>
</evidence>
<keyword evidence="2" id="KW-1133">Transmembrane helix</keyword>
<dbReference type="EMBL" id="MPIN01000003">
    <property type="protein sequence ID" value="OJH39985.1"/>
    <property type="molecule type" value="Genomic_DNA"/>
</dbReference>
<evidence type="ECO:0000256" key="2">
    <source>
        <dbReference type="SAM" id="Phobius"/>
    </source>
</evidence>
<feature type="transmembrane region" description="Helical" evidence="2">
    <location>
        <begin position="329"/>
        <end position="351"/>
    </location>
</feature>
<accession>A0A1L9BCL2</accession>
<feature type="region of interest" description="Disordered" evidence="1">
    <location>
        <begin position="367"/>
        <end position="388"/>
    </location>
</feature>
<reference evidence="5" key="1">
    <citation type="submission" date="2016-11" db="EMBL/GenBank/DDBJ databases">
        <authorList>
            <person name="Shukria A."/>
            <person name="Stevens D.C."/>
        </authorList>
    </citation>
    <scope>NUCLEOTIDE SEQUENCE [LARGE SCALE GENOMIC DNA]</scope>
    <source>
        <strain evidence="5">Cbfe23</strain>
    </source>
</reference>
<evidence type="ECO:0000313" key="4">
    <source>
        <dbReference type="EMBL" id="OJH39985.1"/>
    </source>
</evidence>
<feature type="transmembrane region" description="Helical" evidence="2">
    <location>
        <begin position="95"/>
        <end position="113"/>
    </location>
</feature>
<keyword evidence="5" id="KW-1185">Reference proteome</keyword>
<sequence length="388" mass="43032">MQGERTENQSISGDLFCMRGFGIALVVLVHVLGVDDQHGVRKLFVPGRVDLRITYDFIHSFNMAVMLIAAGVAVSAFGRVNRSLFGFLRKKLDKLVVPMLIWAPMLLLMQELSAGLPHGMRAWGELLARVPTAWFPVYAIFWFVHVLVWCTLLSWIFRRFAAPRLGRWASLIYLGAAIVMHAALVAWVGATPSVLGEYVSLVTYWNRFFGLGLFIQPAMAGTCQFLSRLSVPRQLLVSLGLASVMVAVYAGLPDYEWVCVINGPLGFCLLISLSVFLGSRAREGGVVWKVLRGRFATVGSISMLFYLFHIYFVSGTRMVLEHLSPGMPLAVHLVVGWTMGLLGPWVIYLLLKDHPLFRWSIGFPPRKAGPEASGEQPRPEPTPVSSGV</sequence>
<comment type="caution">
    <text evidence="4">The sequence shown here is derived from an EMBL/GenBank/DDBJ whole genome shotgun (WGS) entry which is preliminary data.</text>
</comment>
<keyword evidence="4" id="KW-0012">Acyltransferase</keyword>
<gene>
    <name evidence="4" type="ORF">BON30_12990</name>
</gene>
<protein>
    <submittedName>
        <fullName evidence="4">Acyltransferase 3</fullName>
    </submittedName>
</protein>
<feature type="transmembrane region" description="Helical" evidence="2">
    <location>
        <begin position="53"/>
        <end position="74"/>
    </location>
</feature>
<dbReference type="Proteomes" id="UP000182229">
    <property type="component" value="Unassembled WGS sequence"/>
</dbReference>
<dbReference type="GO" id="GO:0016747">
    <property type="term" value="F:acyltransferase activity, transferring groups other than amino-acyl groups"/>
    <property type="evidence" value="ECO:0007669"/>
    <property type="project" value="InterPro"/>
</dbReference>
<feature type="transmembrane region" description="Helical" evidence="2">
    <location>
        <begin position="168"/>
        <end position="188"/>
    </location>
</feature>
<keyword evidence="2" id="KW-0472">Membrane</keyword>
<evidence type="ECO:0000313" key="5">
    <source>
        <dbReference type="Proteomes" id="UP000182229"/>
    </source>
</evidence>
<dbReference type="InterPro" id="IPR002656">
    <property type="entry name" value="Acyl_transf_3_dom"/>
</dbReference>
<dbReference type="STRING" id="83449.BON30_12990"/>
<proteinExistence type="predicted"/>
<feature type="domain" description="Acyltransferase 3" evidence="3">
    <location>
        <begin position="17"/>
        <end position="348"/>
    </location>
</feature>
<dbReference type="Pfam" id="PF01757">
    <property type="entry name" value="Acyl_transf_3"/>
    <property type="match status" value="1"/>
</dbReference>
<dbReference type="AlphaFoldDB" id="A0A1L9BCL2"/>
<keyword evidence="4" id="KW-0808">Transferase</keyword>
<feature type="transmembrane region" description="Helical" evidence="2">
    <location>
        <begin position="133"/>
        <end position="156"/>
    </location>
</feature>
<feature type="transmembrane region" description="Helical" evidence="2">
    <location>
        <begin position="208"/>
        <end position="227"/>
    </location>
</feature>
<feature type="transmembrane region" description="Helical" evidence="2">
    <location>
        <begin position="234"/>
        <end position="252"/>
    </location>
</feature>